<gene>
    <name evidence="1" type="ordered locus">MSB_A0827</name>
</gene>
<dbReference type="AlphaFoldDB" id="E4PSM7"/>
<name>E4PSM7_MYCLG</name>
<dbReference type="HOGENOM" id="CLU_3177204_0_0_14"/>
<evidence type="ECO:0000313" key="2">
    <source>
        <dbReference type="Proteomes" id="UP000008712"/>
    </source>
</evidence>
<keyword evidence="2" id="KW-1185">Reference proteome</keyword>
<reference evidence="2" key="1">
    <citation type="submission" date="2010-07" db="EMBL/GenBank/DDBJ databases">
        <title>Genome sequence of Mycoplasma leachii PG50 MU clone A8.</title>
        <authorList>
            <person name="Wise K."/>
            <person name="Calcutt M.J."/>
            <person name="Foecking M.F."/>
            <person name="Madupu R."/>
            <person name="DeBoy R.T."/>
            <person name="Roske K."/>
            <person name="Martin T.R."/>
            <person name="Hvinden M.L."/>
            <person name="Durkin A.S."/>
            <person name="Glass J."/>
            <person name="Methe B.A."/>
        </authorList>
    </citation>
    <scope>NUCLEOTIDE SEQUENCE [LARGE SCALE GENOMIC DNA]</scope>
    <source>
        <strain evidence="2">DSM 21131 / NCTC 10133 / N29 / PG50</strain>
    </source>
</reference>
<protein>
    <submittedName>
        <fullName evidence="1">Uncharacterized protein</fullName>
    </submittedName>
</protein>
<accession>E4PSM7</accession>
<dbReference type="Proteomes" id="UP000008712">
    <property type="component" value="Chromosome"/>
</dbReference>
<dbReference type="KEGG" id="mlc:MSB_A0827"/>
<organism evidence="1 2">
    <name type="scientific">Mycoplasma leachii (strain DSM 21131 / NCTC 10133 / N29 / PG50)</name>
    <dbReference type="NCBI Taxonomy" id="880447"/>
    <lineage>
        <taxon>Bacteria</taxon>
        <taxon>Bacillati</taxon>
        <taxon>Mycoplasmatota</taxon>
        <taxon>Mollicutes</taxon>
        <taxon>Mycoplasmataceae</taxon>
        <taxon>Mycoplasma</taxon>
    </lineage>
</organism>
<dbReference type="EMBL" id="CP002108">
    <property type="protein sequence ID" value="ADR24522.1"/>
    <property type="molecule type" value="Genomic_DNA"/>
</dbReference>
<sequence length="50" mass="5725">MHDISKFDKSIVDKTKPYGYKEISNQVQIIYVPKVTNIATLVREKLGVES</sequence>
<proteinExistence type="predicted"/>
<evidence type="ECO:0000313" key="1">
    <source>
        <dbReference type="EMBL" id="ADR24522.1"/>
    </source>
</evidence>
<reference evidence="1 2" key="2">
    <citation type="journal article" date="2012" name="J. Bacteriol.">
        <title>Complete Genome Sequences of Mycoplasma leachii Strain PG50T and the Pathogenic Mycoplasma mycoides subsp. mycoides Small Colony Biotype Strain Gladysdale.</title>
        <authorList>
            <person name="Wise K.S."/>
            <person name="Calcutt M.J."/>
            <person name="Foecking M.F."/>
            <person name="Madupu R."/>
            <person name="Deboy R.T."/>
            <person name="Roske K."/>
            <person name="Hvinden M.L."/>
            <person name="Martin T.R."/>
            <person name="Durkin A.S."/>
            <person name="Glass J.I."/>
            <person name="Methe B.A."/>
        </authorList>
    </citation>
    <scope>NUCLEOTIDE SEQUENCE [LARGE SCALE GENOMIC DNA]</scope>
    <source>
        <strain evidence="2">DSM 21131 / NCTC 10133 / N29 / PG50</strain>
    </source>
</reference>
<dbReference type="eggNOG" id="COG1264">
    <property type="taxonomic scope" value="Bacteria"/>
</dbReference>